<reference evidence="4" key="1">
    <citation type="journal article" date="2019" name="Int. J. Syst. Evol. Microbiol.">
        <title>The Global Catalogue of Microorganisms (GCM) 10K type strain sequencing project: providing services to taxonomists for standard genome sequencing and annotation.</title>
        <authorList>
            <consortium name="The Broad Institute Genomics Platform"/>
            <consortium name="The Broad Institute Genome Sequencing Center for Infectious Disease"/>
            <person name="Wu L."/>
            <person name="Ma J."/>
        </authorList>
    </citation>
    <scope>NUCLEOTIDE SEQUENCE [LARGE SCALE GENOMIC DNA]</scope>
    <source>
        <strain evidence="4">KCTC 52438</strain>
    </source>
</reference>
<proteinExistence type="predicted"/>
<name>A0ABV7HLL6_9GAMM</name>
<dbReference type="InterPro" id="IPR000160">
    <property type="entry name" value="GGDEF_dom"/>
</dbReference>
<feature type="domain" description="GGDEF" evidence="2">
    <location>
        <begin position="362"/>
        <end position="492"/>
    </location>
</feature>
<comment type="caution">
    <text evidence="3">The sequence shown here is derived from an EMBL/GenBank/DDBJ whole genome shotgun (WGS) entry which is preliminary data.</text>
</comment>
<evidence type="ECO:0000256" key="1">
    <source>
        <dbReference type="ARBA" id="ARBA00012528"/>
    </source>
</evidence>
<dbReference type="NCBIfam" id="TIGR00254">
    <property type="entry name" value="GGDEF"/>
    <property type="match status" value="1"/>
</dbReference>
<dbReference type="CDD" id="cd01949">
    <property type="entry name" value="GGDEF"/>
    <property type="match status" value="1"/>
</dbReference>
<dbReference type="InterPro" id="IPR050469">
    <property type="entry name" value="Diguanylate_Cyclase"/>
</dbReference>
<dbReference type="EMBL" id="JBHRSZ010000010">
    <property type="protein sequence ID" value="MFC3153503.1"/>
    <property type="molecule type" value="Genomic_DNA"/>
</dbReference>
<organism evidence="3 4">
    <name type="scientific">Litoribrevibacter euphylliae</name>
    <dbReference type="NCBI Taxonomy" id="1834034"/>
    <lineage>
        <taxon>Bacteria</taxon>
        <taxon>Pseudomonadati</taxon>
        <taxon>Pseudomonadota</taxon>
        <taxon>Gammaproteobacteria</taxon>
        <taxon>Oceanospirillales</taxon>
        <taxon>Oceanospirillaceae</taxon>
        <taxon>Litoribrevibacter</taxon>
    </lineage>
</organism>
<dbReference type="RefSeq" id="WP_386723426.1">
    <property type="nucleotide sequence ID" value="NZ_JBHRSZ010000010.1"/>
</dbReference>
<evidence type="ECO:0000313" key="3">
    <source>
        <dbReference type="EMBL" id="MFC3153503.1"/>
    </source>
</evidence>
<dbReference type="SMART" id="SM00267">
    <property type="entry name" value="GGDEF"/>
    <property type="match status" value="1"/>
</dbReference>
<dbReference type="SUPFAM" id="SSF55073">
    <property type="entry name" value="Nucleotide cyclase"/>
    <property type="match status" value="1"/>
</dbReference>
<dbReference type="InterPro" id="IPR043128">
    <property type="entry name" value="Rev_trsase/Diguanyl_cyclase"/>
</dbReference>
<dbReference type="PANTHER" id="PTHR45138">
    <property type="entry name" value="REGULATORY COMPONENTS OF SENSORY TRANSDUCTION SYSTEM"/>
    <property type="match status" value="1"/>
</dbReference>
<dbReference type="Pfam" id="PF00990">
    <property type="entry name" value="GGDEF"/>
    <property type="match status" value="1"/>
</dbReference>
<sequence>MKLQKNTWLLLLWALGVTLAIIQGYDELQEFSESKAKSTLDLYDNLSAFSELTEHKSREVINRIELSSRLLAEQSDLVALIEQQAALSDHDLAHYASLLSTTQSSISVITTIDGEILYRSPKSFSLIQNNSLSHRPLFNRTKSQGFAWDIYYDIASEQPSLLSSILVKSGNTSIGQVVIEHKITWFPLLRIRNTELLLVNKHYLAGFHFHNDRTEKIRLELTHTELFETPSSQPLNNLKSFQPDKTLKFKPHEEFNISYYQLEGIGVKKALLSEAPISDRWSMLFMIPIDQEIETLYREVFETITNFLVILVICAVLHKFIVFHFRIRELTFTDELTGLNNRQHYNLFVPPRLKLHDRGKVSNFGLLVIDVDKFKNVNDTYGHPVGDLVLKALAKNLTEQCRESDLLYRFGGEEFLIITEGDSLEQLKQFANRLRELAPKIEEINSKIPGGITISIGASLRAPKESLTALFKRTDDLLYQAKQNGRNRVEIG</sequence>
<dbReference type="InterPro" id="IPR029787">
    <property type="entry name" value="Nucleotide_cyclase"/>
</dbReference>
<gene>
    <name evidence="3" type="ORF">ACFOEK_20860</name>
</gene>
<protein>
    <recommendedName>
        <fullName evidence="1">diguanylate cyclase</fullName>
        <ecNumber evidence="1">2.7.7.65</ecNumber>
    </recommendedName>
</protein>
<accession>A0ABV7HLL6</accession>
<keyword evidence="4" id="KW-1185">Reference proteome</keyword>
<dbReference type="Proteomes" id="UP001595476">
    <property type="component" value="Unassembled WGS sequence"/>
</dbReference>
<evidence type="ECO:0000259" key="2">
    <source>
        <dbReference type="PROSITE" id="PS50887"/>
    </source>
</evidence>
<dbReference type="PANTHER" id="PTHR45138:SF2">
    <property type="entry name" value="DIGUANYLATE CYCLASE VDCA"/>
    <property type="match status" value="1"/>
</dbReference>
<dbReference type="PROSITE" id="PS50887">
    <property type="entry name" value="GGDEF"/>
    <property type="match status" value="1"/>
</dbReference>
<dbReference type="Gene3D" id="3.30.70.270">
    <property type="match status" value="1"/>
</dbReference>
<dbReference type="EC" id="2.7.7.65" evidence="1"/>
<evidence type="ECO:0000313" key="4">
    <source>
        <dbReference type="Proteomes" id="UP001595476"/>
    </source>
</evidence>